<feature type="compositionally biased region" description="Basic and acidic residues" evidence="1">
    <location>
        <begin position="642"/>
        <end position="652"/>
    </location>
</feature>
<feature type="region of interest" description="Disordered" evidence="1">
    <location>
        <begin position="432"/>
        <end position="723"/>
    </location>
</feature>
<dbReference type="Proteomes" id="UP000694680">
    <property type="component" value="Chromosome 2"/>
</dbReference>
<feature type="compositionally biased region" description="Polar residues" evidence="1">
    <location>
        <begin position="503"/>
        <end position="521"/>
    </location>
</feature>
<reference evidence="3" key="1">
    <citation type="submission" date="2020-06" db="EMBL/GenBank/DDBJ databases">
        <authorList>
            <consortium name="Wellcome Sanger Institute Data Sharing"/>
        </authorList>
    </citation>
    <scope>NUCLEOTIDE SEQUENCE [LARGE SCALE GENOMIC DNA]</scope>
</reference>
<evidence type="ECO:0000313" key="3">
    <source>
        <dbReference type="Ensembl" id="ENSGWIP00000000764.1"/>
    </source>
</evidence>
<dbReference type="Pfam" id="PF09469">
    <property type="entry name" value="Cobl"/>
    <property type="match status" value="1"/>
</dbReference>
<evidence type="ECO:0000259" key="2">
    <source>
        <dbReference type="Pfam" id="PF09469"/>
    </source>
</evidence>
<protein>
    <submittedName>
        <fullName evidence="3">Cordon-bleu protein-like 1</fullName>
    </submittedName>
</protein>
<organism evidence="3 4">
    <name type="scientific">Gouania willdenowi</name>
    <name type="common">Blunt-snouted clingfish</name>
    <name type="synonym">Lepadogaster willdenowi</name>
    <dbReference type="NCBI Taxonomy" id="441366"/>
    <lineage>
        <taxon>Eukaryota</taxon>
        <taxon>Metazoa</taxon>
        <taxon>Chordata</taxon>
        <taxon>Craniata</taxon>
        <taxon>Vertebrata</taxon>
        <taxon>Euteleostomi</taxon>
        <taxon>Actinopterygii</taxon>
        <taxon>Neopterygii</taxon>
        <taxon>Teleostei</taxon>
        <taxon>Neoteleostei</taxon>
        <taxon>Acanthomorphata</taxon>
        <taxon>Ovalentaria</taxon>
        <taxon>Blenniimorphae</taxon>
        <taxon>Blenniiformes</taxon>
        <taxon>Gobiesocoidei</taxon>
        <taxon>Gobiesocidae</taxon>
        <taxon>Gobiesocinae</taxon>
        <taxon>Gouania</taxon>
    </lineage>
</organism>
<feature type="compositionally biased region" description="Acidic residues" evidence="1">
    <location>
        <begin position="542"/>
        <end position="560"/>
    </location>
</feature>
<feature type="domain" description="Cordon-bleu ubiquitin-like" evidence="2">
    <location>
        <begin position="92"/>
        <end position="172"/>
    </location>
</feature>
<gene>
    <name evidence="3" type="primary">cobll1a</name>
</gene>
<evidence type="ECO:0000313" key="4">
    <source>
        <dbReference type="Proteomes" id="UP000694680"/>
    </source>
</evidence>
<feature type="compositionally biased region" description="Basic and acidic residues" evidence="1">
    <location>
        <begin position="169"/>
        <end position="190"/>
    </location>
</feature>
<feature type="compositionally biased region" description="Basic and acidic residues" evidence="1">
    <location>
        <begin position="356"/>
        <end position="369"/>
    </location>
</feature>
<dbReference type="PANTHER" id="PTHR21557">
    <property type="entry name" value="CORDON-BLEU"/>
    <property type="match status" value="1"/>
</dbReference>
<feature type="compositionally biased region" description="Basic residues" evidence="1">
    <location>
        <begin position="707"/>
        <end position="723"/>
    </location>
</feature>
<accession>A0A8C5FY49</accession>
<dbReference type="AlphaFoldDB" id="A0A8C5FY49"/>
<dbReference type="GO" id="GO:0003785">
    <property type="term" value="F:actin monomer binding"/>
    <property type="evidence" value="ECO:0007669"/>
    <property type="project" value="InterPro"/>
</dbReference>
<dbReference type="InterPro" id="IPR039895">
    <property type="entry name" value="COBL-like"/>
</dbReference>
<dbReference type="InterPro" id="IPR019025">
    <property type="entry name" value="Cordon-bleu_ubiquitin_domain"/>
</dbReference>
<feature type="compositionally biased region" description="Low complexity" evidence="1">
    <location>
        <begin position="329"/>
        <end position="351"/>
    </location>
</feature>
<dbReference type="Gene3D" id="3.10.20.90">
    <property type="entry name" value="Phosphatidylinositol 3-kinase Catalytic Subunit, Chain A, domain 1"/>
    <property type="match status" value="1"/>
</dbReference>
<sequence length="723" mass="79408">MDELDNRLEREHSLRVVLPGGLERNVSVPGSKPLMDVMVNLCASHHLNPSDYTMEVLSPNKNVIAFKPNSAVGLLEAEKIVLKPKGTEKNIKPYQPEVSVRLLINYNKAQKAVVRVNPKLPLEMLLPIVCEKCEFNVETSVLLKDSRSEVPLDLSKSLNDLGLRQVFAKDMDAKDPMDQQDKPAETPELRRKQKENSGFLSLFRRRKKELEVGQAASAPISPTLSRRTRVGSIGNGVTPSKTLPLDKPKKRRAPPPPMAASHSTPSNLGRCHVEDEQRSGESTLRSTKRRAPPPPCAAGPRQELQAEAHVTGTVESLEDPSESDGSQTSMPSLQPAQAQSSSSSPYCSTPSYLQEGTEKRLSSLRGRDQSDARTALAQVLMSSVSKSSLVKRLSHSATIAKFPNGSPCMSTSLKRSDDGDYCAELESVLDSNFPTENNLENPVERTGLTTFKVVPPKTASLSVSDNTPRSPEVSQSLEEDNPTAEALPEVKSLKKESKDELNSSDISGSETPLASSENFQDSPLDLHNSDSPPVNLPSALEETTEDQEKEEPEVSTEETITELARSIEKLSTEGDITGVDLHQNSTPDRDEQSFCLNKEATQEEKEDEEQANFPPPPPPVFFNEYTDVTIDASPPPSPALSKKSEPPEDKPSSHLPKRSTSLSRFAQAVTKAVQRSRLQNFRKGSNLQESVGAHQTTSNPYQYDARTRRKLNAKKKKNNSSKC</sequence>
<feature type="compositionally biased region" description="Polar residues" evidence="1">
    <location>
        <begin position="676"/>
        <end position="701"/>
    </location>
</feature>
<dbReference type="PANTHER" id="PTHR21557:SF2">
    <property type="entry name" value="CORDON-BLEU PROTEIN-LIKE 1"/>
    <property type="match status" value="1"/>
</dbReference>
<name>A0A8C5FY49_GOUWI</name>
<keyword evidence="4" id="KW-1185">Reference proteome</keyword>
<reference evidence="3" key="2">
    <citation type="submission" date="2025-08" db="UniProtKB">
        <authorList>
            <consortium name="Ensembl"/>
        </authorList>
    </citation>
    <scope>IDENTIFICATION</scope>
</reference>
<feature type="compositionally biased region" description="Polar residues" evidence="1">
    <location>
        <begin position="459"/>
        <end position="476"/>
    </location>
</feature>
<dbReference type="Ensembl" id="ENSGWIT00000000830.1">
    <property type="protein sequence ID" value="ENSGWIP00000000764.1"/>
    <property type="gene ID" value="ENSGWIG00000000487.1"/>
</dbReference>
<reference evidence="3" key="3">
    <citation type="submission" date="2025-09" db="UniProtKB">
        <authorList>
            <consortium name="Ensembl"/>
        </authorList>
    </citation>
    <scope>IDENTIFICATION</scope>
</reference>
<feature type="region of interest" description="Disordered" evidence="1">
    <location>
        <begin position="169"/>
        <end position="369"/>
    </location>
</feature>
<evidence type="ECO:0000256" key="1">
    <source>
        <dbReference type="SAM" id="MobiDB-lite"/>
    </source>
</evidence>
<proteinExistence type="predicted"/>
<feature type="compositionally biased region" description="Basic and acidic residues" evidence="1">
    <location>
        <begin position="491"/>
        <end position="501"/>
    </location>
</feature>